<accession>A0A0T9PPV1</accession>
<organism evidence="1 4">
    <name type="scientific">Yersinia pekkanenii</name>
    <dbReference type="NCBI Taxonomy" id="1288385"/>
    <lineage>
        <taxon>Bacteria</taxon>
        <taxon>Pseudomonadati</taxon>
        <taxon>Pseudomonadota</taxon>
        <taxon>Gammaproteobacteria</taxon>
        <taxon>Enterobacterales</taxon>
        <taxon>Yersiniaceae</taxon>
        <taxon>Yersinia</taxon>
    </lineage>
</organism>
<gene>
    <name evidence="1" type="ORF">ERS008529_02051</name>
    <name evidence="2" type="ORF">ERS137968_03739</name>
</gene>
<dbReference type="EMBL" id="CWJL01000023">
    <property type="protein sequence ID" value="CRY68623.1"/>
    <property type="molecule type" value="Genomic_DNA"/>
</dbReference>
<proteinExistence type="predicted"/>
<name>A0A0T9PPV1_9GAMM</name>
<sequence>MVEAMIGLLRQNKIFTQTTRCSEGSRNDADFPTILLLSTPDVLLFPVLISRNNPLAIRFSPQLLESLGAQVFAFFIGSIGCEGSQNLIRM</sequence>
<evidence type="ECO:0000313" key="4">
    <source>
        <dbReference type="Proteomes" id="UP000045840"/>
    </source>
</evidence>
<reference evidence="4" key="2">
    <citation type="submission" date="2015-03" db="EMBL/GenBank/DDBJ databases">
        <authorList>
            <consortium name="Pathogen Informatics"/>
        </authorList>
    </citation>
    <scope>NUCLEOTIDE SEQUENCE [LARGE SCALE GENOMIC DNA]</scope>
    <source>
        <strain evidence="4">A125KOH2</strain>
    </source>
</reference>
<dbReference type="Proteomes" id="UP000045840">
    <property type="component" value="Unassembled WGS sequence"/>
</dbReference>
<reference evidence="2 3" key="3">
    <citation type="submission" date="2015-03" db="EMBL/GenBank/DDBJ databases">
        <authorList>
            <consortium name="Pathogen Informatics"/>
            <person name="Murphy D."/>
        </authorList>
    </citation>
    <scope>NUCLEOTIDE SEQUENCE [LARGE SCALE GENOMIC DNA]</scope>
    <source>
        <strain evidence="2">Type strain: CIP110230</strain>
        <strain evidence="3">type strain: CIP110230</strain>
    </source>
</reference>
<evidence type="ECO:0000313" key="1">
    <source>
        <dbReference type="EMBL" id="CNH75943.1"/>
    </source>
</evidence>
<dbReference type="EMBL" id="CQAZ01000016">
    <property type="protein sequence ID" value="CNH75943.1"/>
    <property type="molecule type" value="Genomic_DNA"/>
</dbReference>
<dbReference type="AlphaFoldDB" id="A0A0T9PPV1"/>
<reference evidence="1" key="1">
    <citation type="submission" date="2015-03" db="EMBL/GenBank/DDBJ databases">
        <authorList>
            <person name="Murphy D."/>
        </authorList>
    </citation>
    <scope>NUCLEOTIDE SEQUENCE [LARGE SCALE GENOMIC DNA]</scope>
    <source>
        <strain evidence="1">A125KOH2</strain>
    </source>
</reference>
<protein>
    <submittedName>
        <fullName evidence="1">Uncharacterized protein</fullName>
    </submittedName>
</protein>
<dbReference type="Proteomes" id="UP000044625">
    <property type="component" value="Unassembled WGS sequence"/>
</dbReference>
<dbReference type="STRING" id="1288385.ERS137968_03739"/>
<evidence type="ECO:0000313" key="3">
    <source>
        <dbReference type="Proteomes" id="UP000044625"/>
    </source>
</evidence>
<evidence type="ECO:0000313" key="2">
    <source>
        <dbReference type="EMBL" id="CRY68623.1"/>
    </source>
</evidence>
<keyword evidence="3" id="KW-1185">Reference proteome</keyword>